<dbReference type="RefSeq" id="WP_014443102.1">
    <property type="nucleotide sequence ID" value="NC_017093.1"/>
</dbReference>
<proteinExistence type="predicted"/>
<dbReference type="STRING" id="512565.AMIS_29870"/>
<dbReference type="PATRIC" id="fig|512565.3.peg.2987"/>
<organism evidence="1 2">
    <name type="scientific">Actinoplanes missouriensis (strain ATCC 14538 / DSM 43046 / CBS 188.64 / JCM 3121 / NBRC 102363 / NCIMB 12654 / NRRL B-3342 / UNCC 431)</name>
    <dbReference type="NCBI Taxonomy" id="512565"/>
    <lineage>
        <taxon>Bacteria</taxon>
        <taxon>Bacillati</taxon>
        <taxon>Actinomycetota</taxon>
        <taxon>Actinomycetes</taxon>
        <taxon>Micromonosporales</taxon>
        <taxon>Micromonosporaceae</taxon>
        <taxon>Actinoplanes</taxon>
    </lineage>
</organism>
<keyword evidence="2" id="KW-1185">Reference proteome</keyword>
<dbReference type="AlphaFoldDB" id="I0H5C0"/>
<dbReference type="HOGENOM" id="CLU_2566176_0_0_11"/>
<dbReference type="KEGG" id="ams:AMIS_29870"/>
<sequence length="81" mass="9380">MKPPRIACKICGQDWLVPYRSLLDGSRFLLCPECDSVWLPEDDPAERTEHSLTTVFEGYAFMPGQVDWDLIEPDPDQPERR</sequence>
<evidence type="ECO:0000313" key="2">
    <source>
        <dbReference type="Proteomes" id="UP000007882"/>
    </source>
</evidence>
<reference evidence="1 2" key="1">
    <citation type="submission" date="2012-02" db="EMBL/GenBank/DDBJ databases">
        <title>Complete genome sequence of Actinoplanes missouriensis 431 (= NBRC 102363).</title>
        <authorList>
            <person name="Ohnishi Y."/>
            <person name="Ishikawa J."/>
            <person name="Sekine M."/>
            <person name="Hosoyama A."/>
            <person name="Harada T."/>
            <person name="Narita H."/>
            <person name="Hata T."/>
            <person name="Konno Y."/>
            <person name="Tutikane K."/>
            <person name="Fujita N."/>
            <person name="Horinouchi S."/>
            <person name="Hayakawa M."/>
        </authorList>
    </citation>
    <scope>NUCLEOTIDE SEQUENCE [LARGE SCALE GENOMIC DNA]</scope>
    <source>
        <strain evidence="2">ATCC 14538 / DSM 43046 / CBS 188.64 / JCM 3121 / NBRC 102363 / NCIMB 12654 / NRRL B-3342 / UNCC 431</strain>
    </source>
</reference>
<dbReference type="OrthoDB" id="2476736at2"/>
<dbReference type="EMBL" id="AP012319">
    <property type="protein sequence ID" value="BAL88207.1"/>
    <property type="molecule type" value="Genomic_DNA"/>
</dbReference>
<name>I0H5C0_ACTM4</name>
<evidence type="ECO:0000313" key="1">
    <source>
        <dbReference type="EMBL" id="BAL88207.1"/>
    </source>
</evidence>
<gene>
    <name evidence="1" type="ordered locus">AMIS_29870</name>
</gene>
<protein>
    <submittedName>
        <fullName evidence="1">Uncharacterized protein</fullName>
    </submittedName>
</protein>
<dbReference type="Proteomes" id="UP000007882">
    <property type="component" value="Chromosome"/>
</dbReference>
<accession>I0H5C0</accession>